<dbReference type="RefSeq" id="XP_046016407.1">
    <property type="nucleotide sequence ID" value="XM_046163137.1"/>
</dbReference>
<proteinExistence type="predicted"/>
<dbReference type="AlphaFoldDB" id="A0A9P9BU62"/>
<evidence type="ECO:0000256" key="1">
    <source>
        <dbReference type="SAM" id="MobiDB-lite"/>
    </source>
</evidence>
<sequence length="431" mass="47656">MDRRGRGRGGGVPYGRSPPRTLPHAPIRTTEGICGTQPPRAEDSEAATTASASEPQGTPPRSFDASLDDVKQVKMLLTSKGLPWEIVNIIMDRAEYWACSKSSIDYRQLGMRYLGIAGGDPEREDRFLLRCDPVGLTKWTPPARDSPGHEMWSTAAEPRVVTETDESLIMSPGSGQHDGIDTAALSPNAGTKPPTPTAASTTDHLEFGKETLEEFTDVPVPTLENPVRKLVFDIFSCDQGFGGNDPGIRPDAPYDGSHTWFDVGIDRFDKAINCAKDCEEQENTDPSDTSTSTEPHAELRTCMIRSVWPLSRSSDTTKSTVTDGNSSRRTANVPGGSKKLYHALHPDYKHVIHFNKRVEREVQHHHVEWSWLDGSVTEHVDIGYLGRVPNGNGDFVRGLRLGDMVTIWGRARYLGWRNKVTSVDVRIYYAV</sequence>
<organism evidence="2 3">
    <name type="scientific">Microdochium trichocladiopsis</name>
    <dbReference type="NCBI Taxonomy" id="1682393"/>
    <lineage>
        <taxon>Eukaryota</taxon>
        <taxon>Fungi</taxon>
        <taxon>Dikarya</taxon>
        <taxon>Ascomycota</taxon>
        <taxon>Pezizomycotina</taxon>
        <taxon>Sordariomycetes</taxon>
        <taxon>Xylariomycetidae</taxon>
        <taxon>Xylariales</taxon>
        <taxon>Microdochiaceae</taxon>
        <taxon>Microdochium</taxon>
    </lineage>
</organism>
<accession>A0A9P9BU62</accession>
<keyword evidence="3" id="KW-1185">Reference proteome</keyword>
<name>A0A9P9BU62_9PEZI</name>
<feature type="compositionally biased region" description="Polar residues" evidence="1">
    <location>
        <begin position="313"/>
        <end position="330"/>
    </location>
</feature>
<dbReference type="GeneID" id="70192683"/>
<feature type="region of interest" description="Disordered" evidence="1">
    <location>
        <begin position="1"/>
        <end position="66"/>
    </location>
</feature>
<reference evidence="2" key="1">
    <citation type="journal article" date="2021" name="Nat. Commun.">
        <title>Genetic determinants of endophytism in the Arabidopsis root mycobiome.</title>
        <authorList>
            <person name="Mesny F."/>
            <person name="Miyauchi S."/>
            <person name="Thiergart T."/>
            <person name="Pickel B."/>
            <person name="Atanasova L."/>
            <person name="Karlsson M."/>
            <person name="Huettel B."/>
            <person name="Barry K.W."/>
            <person name="Haridas S."/>
            <person name="Chen C."/>
            <person name="Bauer D."/>
            <person name="Andreopoulos W."/>
            <person name="Pangilinan J."/>
            <person name="LaButti K."/>
            <person name="Riley R."/>
            <person name="Lipzen A."/>
            <person name="Clum A."/>
            <person name="Drula E."/>
            <person name="Henrissat B."/>
            <person name="Kohler A."/>
            <person name="Grigoriev I.V."/>
            <person name="Martin F.M."/>
            <person name="Hacquard S."/>
        </authorList>
    </citation>
    <scope>NUCLEOTIDE SEQUENCE</scope>
    <source>
        <strain evidence="2">MPI-CAGE-CH-0230</strain>
    </source>
</reference>
<feature type="region of interest" description="Disordered" evidence="1">
    <location>
        <begin position="313"/>
        <end position="336"/>
    </location>
</feature>
<dbReference type="OrthoDB" id="66095at2759"/>
<comment type="caution">
    <text evidence="2">The sequence shown here is derived from an EMBL/GenBank/DDBJ whole genome shotgun (WGS) entry which is preliminary data.</text>
</comment>
<protein>
    <submittedName>
        <fullName evidence="2">Uncharacterized protein</fullName>
    </submittedName>
</protein>
<gene>
    <name evidence="2" type="ORF">B0I36DRAFT_63859</name>
</gene>
<dbReference type="EMBL" id="JAGTJQ010000002">
    <property type="protein sequence ID" value="KAH7037286.1"/>
    <property type="molecule type" value="Genomic_DNA"/>
</dbReference>
<dbReference type="Proteomes" id="UP000756346">
    <property type="component" value="Unassembled WGS sequence"/>
</dbReference>
<evidence type="ECO:0000313" key="2">
    <source>
        <dbReference type="EMBL" id="KAH7037286.1"/>
    </source>
</evidence>
<evidence type="ECO:0000313" key="3">
    <source>
        <dbReference type="Proteomes" id="UP000756346"/>
    </source>
</evidence>